<proteinExistence type="predicted"/>
<dbReference type="AlphaFoldDB" id="A0A409VKD4"/>
<evidence type="ECO:0000313" key="3">
    <source>
        <dbReference type="Proteomes" id="UP000284706"/>
    </source>
</evidence>
<keyword evidence="3" id="KW-1185">Reference proteome</keyword>
<comment type="caution">
    <text evidence="2">The sequence shown here is derived from an EMBL/GenBank/DDBJ whole genome shotgun (WGS) entry which is preliminary data.</text>
</comment>
<evidence type="ECO:0000313" key="2">
    <source>
        <dbReference type="EMBL" id="PPQ66698.1"/>
    </source>
</evidence>
<accession>A0A409VKD4</accession>
<sequence>MDSRHSTHGITRRNTEPNINTYLFGAENATRVEQLAQIDREIMRSEDGIVKLVLQRAFLKRRRNSLFPAVNLPNELLALIFEFACLPICTEFDDEYGDGISYSPGEEALGLSIGMGAVTPVFLGSICSRWRHVVQGASQLWSNLVVHVNNRYAEDQAFLLQSWLTRSAARPLSIRVIEDDSGGQDSGEDWGIDVTPRCIIDILVAHSHQWHIIDFFLPSSWSHALSRVKHNLPVLTKATLRLAENSPSMARINAFALAPQLREVRLVGYSTSNVVLPYAQLHSLHEEYFAIQGCLDALHLCDDLRVCQFEQVYRGSQPVFARPVRHDMLESLELLIDDSRELDALFGAMTLPNLTELVLSLSDEGFLLDPLIPLIQRSKCRLQTVHLVGFTPPEHKLLNFLREVPMLRVLMLINPVAQLGSKLTQRLLKLLDLETTQQAAGDQGALRHEENVQKAGLVPLLERLEYQGAIEFTSHQFAEFLAGRWRTGKAPADQVPDPPHPSSTPRISLPPASSIPWSFVTGSPPGSPHHFASESRPQTPISSTRVQLRSVTFTTPKKIKFDSEDAKVVLSMMQEGLHLELLADPNAD</sequence>
<dbReference type="InParanoid" id="A0A409VKD4"/>
<evidence type="ECO:0000256" key="1">
    <source>
        <dbReference type="SAM" id="MobiDB-lite"/>
    </source>
</evidence>
<organism evidence="2 3">
    <name type="scientific">Gymnopilus dilepis</name>
    <dbReference type="NCBI Taxonomy" id="231916"/>
    <lineage>
        <taxon>Eukaryota</taxon>
        <taxon>Fungi</taxon>
        <taxon>Dikarya</taxon>
        <taxon>Basidiomycota</taxon>
        <taxon>Agaricomycotina</taxon>
        <taxon>Agaricomycetes</taxon>
        <taxon>Agaricomycetidae</taxon>
        <taxon>Agaricales</taxon>
        <taxon>Agaricineae</taxon>
        <taxon>Hymenogastraceae</taxon>
        <taxon>Gymnopilus</taxon>
    </lineage>
</organism>
<dbReference type="OrthoDB" id="2269034at2759"/>
<reference evidence="2 3" key="1">
    <citation type="journal article" date="2018" name="Evol. Lett.">
        <title>Horizontal gene cluster transfer increased hallucinogenic mushroom diversity.</title>
        <authorList>
            <person name="Reynolds H.T."/>
            <person name="Vijayakumar V."/>
            <person name="Gluck-Thaler E."/>
            <person name="Korotkin H.B."/>
            <person name="Matheny P.B."/>
            <person name="Slot J.C."/>
        </authorList>
    </citation>
    <scope>NUCLEOTIDE SEQUENCE [LARGE SCALE GENOMIC DNA]</scope>
    <source>
        <strain evidence="2 3">SRW20</strain>
    </source>
</reference>
<feature type="region of interest" description="Disordered" evidence="1">
    <location>
        <begin position="489"/>
        <end position="544"/>
    </location>
</feature>
<dbReference type="EMBL" id="NHYE01005624">
    <property type="protein sequence ID" value="PPQ66698.1"/>
    <property type="molecule type" value="Genomic_DNA"/>
</dbReference>
<protein>
    <recommendedName>
        <fullName evidence="4">F-box domain-containing protein</fullName>
    </recommendedName>
</protein>
<evidence type="ECO:0008006" key="4">
    <source>
        <dbReference type="Google" id="ProtNLM"/>
    </source>
</evidence>
<name>A0A409VKD4_9AGAR</name>
<dbReference type="Proteomes" id="UP000284706">
    <property type="component" value="Unassembled WGS sequence"/>
</dbReference>
<gene>
    <name evidence="2" type="ORF">CVT26_009556</name>
</gene>
<feature type="compositionally biased region" description="Polar residues" evidence="1">
    <location>
        <begin position="535"/>
        <end position="544"/>
    </location>
</feature>